<dbReference type="GO" id="GO:0045004">
    <property type="term" value="P:DNA replication proofreading"/>
    <property type="evidence" value="ECO:0007669"/>
    <property type="project" value="TreeGrafter"/>
</dbReference>
<dbReference type="CDD" id="cd06127">
    <property type="entry name" value="DEDDh"/>
    <property type="match status" value="1"/>
</dbReference>
<dbReference type="GO" id="GO:0005829">
    <property type="term" value="C:cytosol"/>
    <property type="evidence" value="ECO:0007669"/>
    <property type="project" value="TreeGrafter"/>
</dbReference>
<dbReference type="FunFam" id="3.30.420.10:FF:000045">
    <property type="entry name" value="3'-5' exonuclease DinG"/>
    <property type="match status" value="1"/>
</dbReference>
<dbReference type="Gene3D" id="3.30.420.10">
    <property type="entry name" value="Ribonuclease H-like superfamily/Ribonuclease H"/>
    <property type="match status" value="1"/>
</dbReference>
<dbReference type="GO" id="GO:0003887">
    <property type="term" value="F:DNA-directed DNA polymerase activity"/>
    <property type="evidence" value="ECO:0007669"/>
    <property type="project" value="InterPro"/>
</dbReference>
<evidence type="ECO:0000256" key="1">
    <source>
        <dbReference type="ARBA" id="ARBA00022722"/>
    </source>
</evidence>
<dbReference type="RefSeq" id="WP_068722447.1">
    <property type="nucleotide sequence ID" value="NZ_LSKU01000001.1"/>
</dbReference>
<dbReference type="Pfam" id="PF00929">
    <property type="entry name" value="RNase_T"/>
    <property type="match status" value="1"/>
</dbReference>
<dbReference type="EMBL" id="LSKU01000001">
    <property type="protein sequence ID" value="KXG42720.1"/>
    <property type="molecule type" value="Genomic_DNA"/>
</dbReference>
<dbReference type="OrthoDB" id="9804290at2"/>
<dbReference type="InterPro" id="IPR013520">
    <property type="entry name" value="Ribonucl_H"/>
</dbReference>
<proteinExistence type="predicted"/>
<dbReference type="PANTHER" id="PTHR30231:SF41">
    <property type="entry name" value="DNA POLYMERASE III SUBUNIT EPSILON"/>
    <property type="match status" value="1"/>
</dbReference>
<dbReference type="InterPro" id="IPR006054">
    <property type="entry name" value="DnaQ"/>
</dbReference>
<dbReference type="Proteomes" id="UP000070352">
    <property type="component" value="Unassembled WGS sequence"/>
</dbReference>
<evidence type="ECO:0000313" key="5">
    <source>
        <dbReference type="EMBL" id="KXG42720.1"/>
    </source>
</evidence>
<sequence>MGFLQRRRKTSEMFDTKVYDKDLIAEIRRLASSTKRIIDLDDELKTIEFVVFDTETTGFFPYAGDKIISIGAVKLKEGEIKEFFHCLVNPEREVPKEIEELTGIYNHELQDKPKILEAALDFLRFAENTYLVAHCADFDLHFLDVALKRGANTRLLHPIIDTMMLSYHLHPDWTSHHFDVILEKYQIPIIDRHSALGDAKMTALLFQFFLEQLEERGIKTIGALKRSIPSVCRQAPYIRF</sequence>
<dbReference type="InterPro" id="IPR036397">
    <property type="entry name" value="RNaseH_sf"/>
</dbReference>
<keyword evidence="1" id="KW-0540">Nuclease</keyword>
<keyword evidence="3" id="KW-0269">Exonuclease</keyword>
<evidence type="ECO:0000259" key="4">
    <source>
        <dbReference type="SMART" id="SM00479"/>
    </source>
</evidence>
<dbReference type="AlphaFoldDB" id="A0A135L149"/>
<dbReference type="PANTHER" id="PTHR30231">
    <property type="entry name" value="DNA POLYMERASE III SUBUNIT EPSILON"/>
    <property type="match status" value="1"/>
</dbReference>
<keyword evidence="6" id="KW-1185">Reference proteome</keyword>
<comment type="caution">
    <text evidence="5">The sequence shown here is derived from an EMBL/GenBank/DDBJ whole genome shotgun (WGS) entry which is preliminary data.</text>
</comment>
<feature type="domain" description="Exonuclease" evidence="4">
    <location>
        <begin position="48"/>
        <end position="215"/>
    </location>
</feature>
<protein>
    <recommendedName>
        <fullName evidence="4">Exonuclease domain-containing protein</fullName>
    </recommendedName>
</protein>
<keyword evidence="2" id="KW-0378">Hydrolase</keyword>
<dbReference type="STRING" id="1413211.U473_00680"/>
<name>A0A135L149_9BACI</name>
<evidence type="ECO:0000313" key="6">
    <source>
        <dbReference type="Proteomes" id="UP000070352"/>
    </source>
</evidence>
<dbReference type="SUPFAM" id="SSF53098">
    <property type="entry name" value="Ribonuclease H-like"/>
    <property type="match status" value="1"/>
</dbReference>
<dbReference type="SMART" id="SM00479">
    <property type="entry name" value="EXOIII"/>
    <property type="match status" value="1"/>
</dbReference>
<dbReference type="GO" id="GO:0008408">
    <property type="term" value="F:3'-5' exonuclease activity"/>
    <property type="evidence" value="ECO:0007669"/>
    <property type="project" value="TreeGrafter"/>
</dbReference>
<evidence type="ECO:0000256" key="2">
    <source>
        <dbReference type="ARBA" id="ARBA00022801"/>
    </source>
</evidence>
<evidence type="ECO:0000256" key="3">
    <source>
        <dbReference type="ARBA" id="ARBA00022839"/>
    </source>
</evidence>
<organism evidence="5 6">
    <name type="scientific">Tepidibacillus decaturensis</name>
    <dbReference type="NCBI Taxonomy" id="1413211"/>
    <lineage>
        <taxon>Bacteria</taxon>
        <taxon>Bacillati</taxon>
        <taxon>Bacillota</taxon>
        <taxon>Bacilli</taxon>
        <taxon>Bacillales</taxon>
        <taxon>Bacillaceae</taxon>
        <taxon>Tepidibacillus</taxon>
    </lineage>
</organism>
<gene>
    <name evidence="5" type="ORF">U473_00680</name>
</gene>
<dbReference type="GO" id="GO:0003677">
    <property type="term" value="F:DNA binding"/>
    <property type="evidence" value="ECO:0007669"/>
    <property type="project" value="InterPro"/>
</dbReference>
<dbReference type="InterPro" id="IPR012337">
    <property type="entry name" value="RNaseH-like_sf"/>
</dbReference>
<reference evidence="5 6" key="1">
    <citation type="submission" date="2016-02" db="EMBL/GenBank/DDBJ databases">
        <title>Draft Genome for Tepidibacillus decaturensis nov. sp. Strain Z9, an Anaerobic, Moderately Thermophilic and Heterotrophic Bacterium from Deep Subsurface of the Illinois Basin, USA.</title>
        <authorList>
            <person name="Dong Y."/>
            <person name="Chang J.Y."/>
            <person name="Sanford R."/>
            <person name="Fouke B.W."/>
        </authorList>
    </citation>
    <scope>NUCLEOTIDE SEQUENCE [LARGE SCALE GENOMIC DNA]</scope>
    <source>
        <strain evidence="5 6">Z9</strain>
    </source>
</reference>
<accession>A0A135L149</accession>
<dbReference type="NCBIfam" id="TIGR00573">
    <property type="entry name" value="dnaq"/>
    <property type="match status" value="1"/>
</dbReference>